<evidence type="ECO:0000313" key="1">
    <source>
        <dbReference type="EMBL" id="EZG82127.1"/>
    </source>
</evidence>
<dbReference type="EMBL" id="AFNH02000126">
    <property type="protein sequence ID" value="EZG82127.1"/>
    <property type="molecule type" value="Genomic_DNA"/>
</dbReference>
<proteinExistence type="predicted"/>
<evidence type="ECO:0000313" key="2">
    <source>
        <dbReference type="Proteomes" id="UP000019763"/>
    </source>
</evidence>
<dbReference type="Proteomes" id="UP000019763">
    <property type="component" value="Unassembled WGS sequence"/>
</dbReference>
<protein>
    <submittedName>
        <fullName evidence="1">Uncharacterized protein</fullName>
    </submittedName>
</protein>
<gene>
    <name evidence="1" type="ORF">GNI_017340</name>
</gene>
<dbReference type="RefSeq" id="XP_011129033.1">
    <property type="nucleotide sequence ID" value="XM_011130731.1"/>
</dbReference>
<dbReference type="VEuPathDB" id="CryptoDB:GNI_017340"/>
<sequence length="79" mass="8044">MSKKRKQQSAGRVAGLEGEAKLVDVFVGDGDDFGAMKTYKADGATEASDGVTADEHAGAGSLMEVDETASDDTACAVCV</sequence>
<comment type="caution">
    <text evidence="1">The sequence shown here is derived from an EMBL/GenBank/DDBJ whole genome shotgun (WGS) entry which is preliminary data.</text>
</comment>
<keyword evidence="2" id="KW-1185">Reference proteome</keyword>
<dbReference type="GeneID" id="22910897"/>
<name>A0A023BCA2_GRENI</name>
<reference evidence="1" key="1">
    <citation type="submission" date="2013-12" db="EMBL/GenBank/DDBJ databases">
        <authorList>
            <person name="Omoto C.K."/>
            <person name="Sibley D."/>
            <person name="Venepally P."/>
            <person name="Hadjithomas M."/>
            <person name="Karamycheva S."/>
            <person name="Brunk B."/>
            <person name="Roos D."/>
            <person name="Caler E."/>
            <person name="Lorenzi H."/>
        </authorList>
    </citation>
    <scope>NUCLEOTIDE SEQUENCE</scope>
</reference>
<organism evidence="1 2">
    <name type="scientific">Gregarina niphandrodes</name>
    <name type="common">Septate eugregarine</name>
    <dbReference type="NCBI Taxonomy" id="110365"/>
    <lineage>
        <taxon>Eukaryota</taxon>
        <taxon>Sar</taxon>
        <taxon>Alveolata</taxon>
        <taxon>Apicomplexa</taxon>
        <taxon>Conoidasida</taxon>
        <taxon>Gregarinasina</taxon>
        <taxon>Eugregarinorida</taxon>
        <taxon>Gregarinidae</taxon>
        <taxon>Gregarina</taxon>
    </lineage>
</organism>
<accession>A0A023BCA2</accession>
<dbReference type="AlphaFoldDB" id="A0A023BCA2"/>